<dbReference type="InterPro" id="IPR029044">
    <property type="entry name" value="Nucleotide-diphossugar_trans"/>
</dbReference>
<dbReference type="SUPFAM" id="SSF53448">
    <property type="entry name" value="Nucleotide-diphospho-sugar transferases"/>
    <property type="match status" value="1"/>
</dbReference>
<dbReference type="Pfam" id="PF00535">
    <property type="entry name" value="Glycos_transf_2"/>
    <property type="match status" value="1"/>
</dbReference>
<dbReference type="GO" id="GO:0006487">
    <property type="term" value="P:protein N-linked glycosylation"/>
    <property type="evidence" value="ECO:0007669"/>
    <property type="project" value="TreeGrafter"/>
</dbReference>
<evidence type="ECO:0000313" key="2">
    <source>
        <dbReference type="EMBL" id="KXK09738.1"/>
    </source>
</evidence>
<dbReference type="EMBL" id="JYPD01000012">
    <property type="protein sequence ID" value="KXK09738.1"/>
    <property type="molecule type" value="Genomic_DNA"/>
</dbReference>
<evidence type="ECO:0000259" key="1">
    <source>
        <dbReference type="Pfam" id="PF00535"/>
    </source>
</evidence>
<reference evidence="2 3" key="1">
    <citation type="submission" date="2015-02" db="EMBL/GenBank/DDBJ databases">
        <title>Improved understanding of the partial-nitritation anammox process through 23 genomes representing the majority of the microbial community.</title>
        <authorList>
            <person name="Speth D.R."/>
            <person name="In T Zandt M."/>
            <person name="Guerrero Cruz S."/>
            <person name="Jetten M.S."/>
            <person name="Dutilh B.E."/>
        </authorList>
    </citation>
    <scope>NUCLEOTIDE SEQUENCE [LARGE SCALE GENOMIC DNA]</scope>
    <source>
        <strain evidence="2">OLB21</strain>
    </source>
</reference>
<organism evidence="2 3">
    <name type="scientific">candidate division WS6 bacterium OLB21</name>
    <dbReference type="NCBI Taxonomy" id="1617427"/>
    <lineage>
        <taxon>Bacteria</taxon>
        <taxon>Candidatus Dojkabacteria</taxon>
    </lineage>
</organism>
<dbReference type="AlphaFoldDB" id="A0A136KKB2"/>
<protein>
    <submittedName>
        <fullName evidence="2">Undecaprenyl-phosphate 4-deoxy-4-formamido-L-arabinose transferase</fullName>
        <ecNumber evidence="2">2.4.2.53</ecNumber>
    </submittedName>
</protein>
<evidence type="ECO:0000313" key="3">
    <source>
        <dbReference type="Proteomes" id="UP000070449"/>
    </source>
</evidence>
<keyword evidence="2" id="KW-0328">Glycosyltransferase</keyword>
<dbReference type="PANTHER" id="PTHR10859">
    <property type="entry name" value="GLYCOSYL TRANSFERASE"/>
    <property type="match status" value="1"/>
</dbReference>
<dbReference type="Gene3D" id="3.90.550.10">
    <property type="entry name" value="Spore Coat Polysaccharide Biosynthesis Protein SpsA, Chain A"/>
    <property type="match status" value="1"/>
</dbReference>
<feature type="domain" description="Glycosyltransferase 2-like" evidence="1">
    <location>
        <begin position="15"/>
        <end position="178"/>
    </location>
</feature>
<gene>
    <name evidence="2" type="primary">arnC_1</name>
    <name evidence="2" type="ORF">UZ20_WS6002000306</name>
</gene>
<accession>A0A136KKB2</accession>
<dbReference type="PANTHER" id="PTHR10859:SF91">
    <property type="entry name" value="DOLICHYL-PHOSPHATE BETA-GLUCOSYLTRANSFERASE"/>
    <property type="match status" value="1"/>
</dbReference>
<dbReference type="Proteomes" id="UP000070449">
    <property type="component" value="Unassembled WGS sequence"/>
</dbReference>
<dbReference type="STRING" id="1617427.UZ20_WS6002000306"/>
<comment type="caution">
    <text evidence="2">The sequence shown here is derived from an EMBL/GenBank/DDBJ whole genome shotgun (WGS) entry which is preliminary data.</text>
</comment>
<dbReference type="GO" id="GO:0099621">
    <property type="term" value="F:undecaprenyl-phosphate 4-deoxy-4-formamido-L-arabinose transferase activity"/>
    <property type="evidence" value="ECO:0007669"/>
    <property type="project" value="UniProtKB-EC"/>
</dbReference>
<dbReference type="EC" id="2.4.2.53" evidence="2"/>
<sequence>MNKKQTNIQNRPLFSIVIPAYKADSFILDTINSRVAELNSLNISYEIIVVVDGYAPATVKALSSFPEDIVRIYHYEQNRGKGFAVRFGMMRAKGDYIGYVDAGADILPGNLTTIINTIRSGQFDLVVPSKWHKQSEVSYSPSRKLFSRFYNKYAGLLTGVKVSDTQVGIKFYTKEVVAAVLPRLLVKRFAFEIEFLAVASKLGFTSIAEVPILLQEDKKNSTITFFEGLRSFWDTTAVFYRLRILDYYGKSQIYFKDSIKREVASLRLIN</sequence>
<dbReference type="InterPro" id="IPR001173">
    <property type="entry name" value="Glyco_trans_2-like"/>
</dbReference>
<proteinExistence type="predicted"/>
<name>A0A136KKB2_9BACT</name>
<keyword evidence="2" id="KW-0808">Transferase</keyword>